<evidence type="ECO:0000313" key="1">
    <source>
        <dbReference type="EMBL" id="CAI9544187.1"/>
    </source>
</evidence>
<organism evidence="1 2">
    <name type="scientific">Staurois parvus</name>
    <dbReference type="NCBI Taxonomy" id="386267"/>
    <lineage>
        <taxon>Eukaryota</taxon>
        <taxon>Metazoa</taxon>
        <taxon>Chordata</taxon>
        <taxon>Craniata</taxon>
        <taxon>Vertebrata</taxon>
        <taxon>Euteleostomi</taxon>
        <taxon>Amphibia</taxon>
        <taxon>Batrachia</taxon>
        <taxon>Anura</taxon>
        <taxon>Neobatrachia</taxon>
        <taxon>Ranoidea</taxon>
        <taxon>Ranidae</taxon>
        <taxon>Staurois</taxon>
    </lineage>
</organism>
<keyword evidence="2" id="KW-1185">Reference proteome</keyword>
<sequence length="38" mass="4520">KKKKKIKKNIWGPFFFDNEKNLGISITIFHQMKTPNLS</sequence>
<dbReference type="EMBL" id="CATNWA010002953">
    <property type="protein sequence ID" value="CAI9544187.1"/>
    <property type="molecule type" value="Genomic_DNA"/>
</dbReference>
<protein>
    <submittedName>
        <fullName evidence="1">Uncharacterized protein</fullName>
    </submittedName>
</protein>
<feature type="non-terminal residue" evidence="1">
    <location>
        <position position="1"/>
    </location>
</feature>
<comment type="caution">
    <text evidence="1">The sequence shown here is derived from an EMBL/GenBank/DDBJ whole genome shotgun (WGS) entry which is preliminary data.</text>
</comment>
<accession>A0ABN9B9F2</accession>
<reference evidence="1" key="1">
    <citation type="submission" date="2023-05" db="EMBL/GenBank/DDBJ databases">
        <authorList>
            <person name="Stuckert A."/>
        </authorList>
    </citation>
    <scope>NUCLEOTIDE SEQUENCE</scope>
</reference>
<proteinExistence type="predicted"/>
<name>A0ABN9B9F2_9NEOB</name>
<dbReference type="Proteomes" id="UP001162483">
    <property type="component" value="Unassembled WGS sequence"/>
</dbReference>
<gene>
    <name evidence="1" type="ORF">SPARVUS_LOCUS2431213</name>
</gene>
<evidence type="ECO:0000313" key="2">
    <source>
        <dbReference type="Proteomes" id="UP001162483"/>
    </source>
</evidence>